<feature type="transmembrane region" description="Helical" evidence="7">
    <location>
        <begin position="6"/>
        <end position="24"/>
    </location>
</feature>
<evidence type="ECO:0000256" key="3">
    <source>
        <dbReference type="ARBA" id="ARBA00022475"/>
    </source>
</evidence>
<dbReference type="GO" id="GO:0009055">
    <property type="term" value="F:electron transfer activity"/>
    <property type="evidence" value="ECO:0007669"/>
    <property type="project" value="TreeGrafter"/>
</dbReference>
<evidence type="ECO:0000256" key="6">
    <source>
        <dbReference type="ARBA" id="ARBA00023136"/>
    </source>
</evidence>
<feature type="transmembrane region" description="Helical" evidence="7">
    <location>
        <begin position="121"/>
        <end position="140"/>
    </location>
</feature>
<evidence type="ECO:0000256" key="7">
    <source>
        <dbReference type="SAM" id="Phobius"/>
    </source>
</evidence>
<sequence>MNAGTALAAVILGGTILYALLAGADYGAGCWDMLCSGARKQEQQNLIARAIQPVWETNHVWLILVIVLMFSGFPGAFSALSVGLAVPLLFVLLGIVLRGSAFVFRAYFVGAPDIQSSWGRVFSISSSFTPFFLGVIIGAISCNQTIVSHGISVNGFLKTWWGIFPVCVGLLALMLFAFLSASYLTVEATTVELQDDFRSRGLAAWVTSVIMAGITLLMAGSSAYEIRSALMSLRVFPIVLLAICVSLVAAYSLFRRYFAMARVAAALQVALILLGWGLAQYPYIIRPDITISNSQAPNNVLIALLFVAAGGMVVLVPSLTLLLYVFKRRNAYPQRHITTLQ</sequence>
<comment type="similarity">
    <text evidence="2">Belongs to the cytochrome ubiquinol oxidase subunit 2 family.</text>
</comment>
<comment type="caution">
    <text evidence="8">The sequence shown here is derived from an EMBL/GenBank/DDBJ whole genome shotgun (WGS) entry which is preliminary data.</text>
</comment>
<dbReference type="EMBL" id="SDMK01000007">
    <property type="protein sequence ID" value="RXS92797.1"/>
    <property type="molecule type" value="Genomic_DNA"/>
</dbReference>
<dbReference type="OrthoDB" id="9776710at2"/>
<dbReference type="AlphaFoldDB" id="A0A4Q1S8C8"/>
<organism evidence="8 9">
    <name type="scientific">Silvibacterium dinghuense</name>
    <dbReference type="NCBI Taxonomy" id="1560006"/>
    <lineage>
        <taxon>Bacteria</taxon>
        <taxon>Pseudomonadati</taxon>
        <taxon>Acidobacteriota</taxon>
        <taxon>Terriglobia</taxon>
        <taxon>Terriglobales</taxon>
        <taxon>Acidobacteriaceae</taxon>
        <taxon>Silvibacterium</taxon>
    </lineage>
</organism>
<feature type="transmembrane region" description="Helical" evidence="7">
    <location>
        <begin position="160"/>
        <end position="181"/>
    </location>
</feature>
<evidence type="ECO:0000256" key="4">
    <source>
        <dbReference type="ARBA" id="ARBA00022692"/>
    </source>
</evidence>
<feature type="transmembrane region" description="Helical" evidence="7">
    <location>
        <begin position="202"/>
        <end position="223"/>
    </location>
</feature>
<dbReference type="GO" id="GO:0016682">
    <property type="term" value="F:oxidoreductase activity, acting on diphenols and related substances as donors, oxygen as acceptor"/>
    <property type="evidence" value="ECO:0007669"/>
    <property type="project" value="TreeGrafter"/>
</dbReference>
<evidence type="ECO:0000256" key="1">
    <source>
        <dbReference type="ARBA" id="ARBA00004651"/>
    </source>
</evidence>
<proteinExistence type="inferred from homology"/>
<feature type="transmembrane region" description="Helical" evidence="7">
    <location>
        <begin position="261"/>
        <end position="281"/>
    </location>
</feature>
<gene>
    <name evidence="8" type="ORF">ESZ00_19895</name>
</gene>
<evidence type="ECO:0000256" key="2">
    <source>
        <dbReference type="ARBA" id="ARBA00007543"/>
    </source>
</evidence>
<keyword evidence="4 7" id="KW-0812">Transmembrane</keyword>
<comment type="subcellular location">
    <subcellularLocation>
        <location evidence="1">Cell membrane</location>
        <topology evidence="1">Multi-pass membrane protein</topology>
    </subcellularLocation>
</comment>
<feature type="transmembrane region" description="Helical" evidence="7">
    <location>
        <begin position="235"/>
        <end position="254"/>
    </location>
</feature>
<name>A0A4Q1S8C8_9BACT</name>
<dbReference type="InterPro" id="IPR003317">
    <property type="entry name" value="Cyt-d_oxidase_su2"/>
</dbReference>
<accession>A0A4Q1S8C8</accession>
<keyword evidence="9" id="KW-1185">Reference proteome</keyword>
<reference evidence="8 9" key="1">
    <citation type="journal article" date="2016" name="Int. J. Syst. Evol. Microbiol.">
        <title>Acidipila dinghuensis sp. nov., an acidobacterium isolated from forest soil.</title>
        <authorList>
            <person name="Jiang Y.W."/>
            <person name="Wang J."/>
            <person name="Chen M.H."/>
            <person name="Lv Y.Y."/>
            <person name="Qiu L.H."/>
        </authorList>
    </citation>
    <scope>NUCLEOTIDE SEQUENCE [LARGE SCALE GENOMIC DNA]</scope>
    <source>
        <strain evidence="8 9">DHOF10</strain>
    </source>
</reference>
<keyword evidence="5 7" id="KW-1133">Transmembrane helix</keyword>
<feature type="transmembrane region" description="Helical" evidence="7">
    <location>
        <begin position="301"/>
        <end position="326"/>
    </location>
</feature>
<keyword evidence="6 7" id="KW-0472">Membrane</keyword>
<dbReference type="PANTHER" id="PTHR43141">
    <property type="entry name" value="CYTOCHROME BD2 SUBUNIT II"/>
    <property type="match status" value="1"/>
</dbReference>
<evidence type="ECO:0000313" key="9">
    <source>
        <dbReference type="Proteomes" id="UP000290253"/>
    </source>
</evidence>
<keyword evidence="3" id="KW-1003">Cell membrane</keyword>
<dbReference type="PANTHER" id="PTHR43141:SF4">
    <property type="entry name" value="CYTOCHROME BD2 SUBUNIT II"/>
    <property type="match status" value="1"/>
</dbReference>
<dbReference type="Proteomes" id="UP000290253">
    <property type="component" value="Unassembled WGS sequence"/>
</dbReference>
<dbReference type="Pfam" id="PF02322">
    <property type="entry name" value="Cyt_bd_oxida_II"/>
    <property type="match status" value="1"/>
</dbReference>
<dbReference type="GO" id="GO:0070069">
    <property type="term" value="C:cytochrome complex"/>
    <property type="evidence" value="ECO:0007669"/>
    <property type="project" value="TreeGrafter"/>
</dbReference>
<evidence type="ECO:0000256" key="5">
    <source>
        <dbReference type="ARBA" id="ARBA00022989"/>
    </source>
</evidence>
<dbReference type="RefSeq" id="WP_129210170.1">
    <property type="nucleotide sequence ID" value="NZ_BMGU01000006.1"/>
</dbReference>
<evidence type="ECO:0000313" key="8">
    <source>
        <dbReference type="EMBL" id="RXS92797.1"/>
    </source>
</evidence>
<dbReference type="GO" id="GO:0019646">
    <property type="term" value="P:aerobic electron transport chain"/>
    <property type="evidence" value="ECO:0007669"/>
    <property type="project" value="TreeGrafter"/>
</dbReference>
<dbReference type="GO" id="GO:0005886">
    <property type="term" value="C:plasma membrane"/>
    <property type="evidence" value="ECO:0007669"/>
    <property type="project" value="UniProtKB-SubCell"/>
</dbReference>
<protein>
    <submittedName>
        <fullName evidence="8">Cytochrome d ubiquinol oxidase subunit II</fullName>
    </submittedName>
</protein>